<evidence type="ECO:0008006" key="3">
    <source>
        <dbReference type="Google" id="ProtNLM"/>
    </source>
</evidence>
<reference evidence="1 2" key="1">
    <citation type="journal article" date="2016" name="Nat. Commun.">
        <title>Thousands of microbial genomes shed light on interconnected biogeochemical processes in an aquifer system.</title>
        <authorList>
            <person name="Anantharaman K."/>
            <person name="Brown C.T."/>
            <person name="Hug L.A."/>
            <person name="Sharon I."/>
            <person name="Castelle C.J."/>
            <person name="Probst A.J."/>
            <person name="Thomas B.C."/>
            <person name="Singh A."/>
            <person name="Wilkins M.J."/>
            <person name="Karaoz U."/>
            <person name="Brodie E.L."/>
            <person name="Williams K.H."/>
            <person name="Hubbard S.S."/>
            <person name="Banfield J.F."/>
        </authorList>
    </citation>
    <scope>NUCLEOTIDE SEQUENCE [LARGE SCALE GENOMIC DNA]</scope>
</reference>
<comment type="caution">
    <text evidence="1">The sequence shown here is derived from an EMBL/GenBank/DDBJ whole genome shotgun (WGS) entry which is preliminary data.</text>
</comment>
<dbReference type="Proteomes" id="UP000178089">
    <property type="component" value="Unassembled WGS sequence"/>
</dbReference>
<dbReference type="AlphaFoldDB" id="A0A1G2MYN2"/>
<evidence type="ECO:0000313" key="2">
    <source>
        <dbReference type="Proteomes" id="UP000178089"/>
    </source>
</evidence>
<name>A0A1G2MYN2_9BACT</name>
<gene>
    <name evidence="1" type="ORF">A3F51_01865</name>
</gene>
<accession>A0A1G2MYN2</accession>
<evidence type="ECO:0000313" key="1">
    <source>
        <dbReference type="EMBL" id="OHA28990.1"/>
    </source>
</evidence>
<organism evidence="1 2">
    <name type="scientific">Candidatus Taylorbacteria bacterium RIFCSPHIGHO2_12_FULL_45_16</name>
    <dbReference type="NCBI Taxonomy" id="1802315"/>
    <lineage>
        <taxon>Bacteria</taxon>
        <taxon>Candidatus Tayloriibacteriota</taxon>
    </lineage>
</organism>
<proteinExistence type="predicted"/>
<sequence length="91" mass="10221">MSTTSQVIFNVDSKLKSLAMKKAKAQGMPFSSVLKFAIKAFVENKFKIELVPDFNLKTRWEVDEALKDIAAGKNLSPTFSTVDEMIAHLRK</sequence>
<dbReference type="EMBL" id="MHRT01000006">
    <property type="protein sequence ID" value="OHA28990.1"/>
    <property type="molecule type" value="Genomic_DNA"/>
</dbReference>
<protein>
    <recommendedName>
        <fullName evidence="3">Antitoxin</fullName>
    </recommendedName>
</protein>